<accession>A0A8X8CM32</accession>
<dbReference type="EMBL" id="JAAWWB010000019">
    <property type="protein sequence ID" value="KAG6758842.1"/>
    <property type="molecule type" value="Genomic_DNA"/>
</dbReference>
<reference evidence="1" key="1">
    <citation type="journal article" date="2020" name="bioRxiv">
        <title>Hybrid origin of Populus tomentosa Carr. identified through genome sequencing and phylogenomic analysis.</title>
        <authorList>
            <person name="An X."/>
            <person name="Gao K."/>
            <person name="Chen Z."/>
            <person name="Li J."/>
            <person name="Yang X."/>
            <person name="Yang X."/>
            <person name="Zhou J."/>
            <person name="Guo T."/>
            <person name="Zhao T."/>
            <person name="Huang S."/>
            <person name="Miao D."/>
            <person name="Khan W.U."/>
            <person name="Rao P."/>
            <person name="Ye M."/>
            <person name="Lei B."/>
            <person name="Liao W."/>
            <person name="Wang J."/>
            <person name="Ji L."/>
            <person name="Li Y."/>
            <person name="Guo B."/>
            <person name="Mustafa N.S."/>
            <person name="Li S."/>
            <person name="Yun Q."/>
            <person name="Keller S.R."/>
            <person name="Mao J."/>
            <person name="Zhang R."/>
            <person name="Strauss S.H."/>
        </authorList>
    </citation>
    <scope>NUCLEOTIDE SEQUENCE</scope>
    <source>
        <strain evidence="1">GM15</strain>
        <tissue evidence="1">Leaf</tissue>
    </source>
</reference>
<dbReference type="Proteomes" id="UP000886885">
    <property type="component" value="Chromosome 10A"/>
</dbReference>
<dbReference type="OrthoDB" id="10482616at2759"/>
<evidence type="ECO:0000313" key="1">
    <source>
        <dbReference type="EMBL" id="KAG6758842.1"/>
    </source>
</evidence>
<dbReference type="AlphaFoldDB" id="A0A8X8CM32"/>
<keyword evidence="2" id="KW-1185">Reference proteome</keyword>
<proteinExistence type="predicted"/>
<name>A0A8X8CM32_POPTO</name>
<comment type="caution">
    <text evidence="1">The sequence shown here is derived from an EMBL/GenBank/DDBJ whole genome shotgun (WGS) entry which is preliminary data.</text>
</comment>
<sequence>MDCCKRKPHYHLHLSKSWLRTQNSSLQLGVSTHYLHHFQAVHTKHLDMPPLTVDEAIGRLGNLDHSFY</sequence>
<gene>
    <name evidence="1" type="ORF">POTOM_035303</name>
</gene>
<protein>
    <submittedName>
        <fullName evidence="1">Uncharacterized protein</fullName>
    </submittedName>
</protein>
<organism evidence="1 2">
    <name type="scientific">Populus tomentosa</name>
    <name type="common">Chinese white poplar</name>
    <dbReference type="NCBI Taxonomy" id="118781"/>
    <lineage>
        <taxon>Eukaryota</taxon>
        <taxon>Viridiplantae</taxon>
        <taxon>Streptophyta</taxon>
        <taxon>Embryophyta</taxon>
        <taxon>Tracheophyta</taxon>
        <taxon>Spermatophyta</taxon>
        <taxon>Magnoliopsida</taxon>
        <taxon>eudicotyledons</taxon>
        <taxon>Gunneridae</taxon>
        <taxon>Pentapetalae</taxon>
        <taxon>rosids</taxon>
        <taxon>fabids</taxon>
        <taxon>Malpighiales</taxon>
        <taxon>Salicaceae</taxon>
        <taxon>Saliceae</taxon>
        <taxon>Populus</taxon>
    </lineage>
</organism>
<evidence type="ECO:0000313" key="2">
    <source>
        <dbReference type="Proteomes" id="UP000886885"/>
    </source>
</evidence>